<dbReference type="Proteomes" id="UP001652442">
    <property type="component" value="Unassembled WGS sequence"/>
</dbReference>
<evidence type="ECO:0000313" key="2">
    <source>
        <dbReference type="Proteomes" id="UP001652442"/>
    </source>
</evidence>
<protein>
    <submittedName>
        <fullName evidence="1">Uncharacterized protein</fullName>
    </submittedName>
</protein>
<organism evidence="1 2">
    <name type="scientific">Brotonthovivens ammoniilytica</name>
    <dbReference type="NCBI Taxonomy" id="2981725"/>
    <lineage>
        <taxon>Bacteria</taxon>
        <taxon>Bacillati</taxon>
        <taxon>Bacillota</taxon>
        <taxon>Clostridia</taxon>
        <taxon>Lachnospirales</taxon>
        <taxon>Lachnospiraceae</taxon>
        <taxon>Brotonthovivens</taxon>
    </lineage>
</organism>
<dbReference type="RefSeq" id="WP_262591049.1">
    <property type="nucleotide sequence ID" value="NZ_JAOQJQ010000003.1"/>
</dbReference>
<comment type="caution">
    <text evidence="1">The sequence shown here is derived from an EMBL/GenBank/DDBJ whole genome shotgun (WGS) entry which is preliminary data.</text>
</comment>
<proteinExistence type="predicted"/>
<evidence type="ECO:0000313" key="1">
    <source>
        <dbReference type="EMBL" id="MCU6762371.1"/>
    </source>
</evidence>
<keyword evidence="2" id="KW-1185">Reference proteome</keyword>
<accession>A0ABT2TKL3</accession>
<sequence>MEFEAVLFSAGEESSFWLLELLLDEESFFWLLELLLDEESFFLSEDLELCLATSLLFSDEVDFSEASADTVSFCFLESLFSSEAVTSNSDSSIISSDVVAPVSDSFVESSSKFELSSIL</sequence>
<name>A0ABT2TKL3_9FIRM</name>
<reference evidence="1 2" key="1">
    <citation type="journal article" date="2021" name="ISME Commun">
        <title>Automated analysis of genomic sequences facilitates high-throughput and comprehensive description of bacteria.</title>
        <authorList>
            <person name="Hitch T.C.A."/>
        </authorList>
    </citation>
    <scope>NUCLEOTIDE SEQUENCE [LARGE SCALE GENOMIC DNA]</scope>
    <source>
        <strain evidence="1 2">Sanger_109</strain>
    </source>
</reference>
<gene>
    <name evidence="1" type="ORF">OCV88_08505</name>
</gene>
<dbReference type="EMBL" id="JAOQJQ010000003">
    <property type="protein sequence ID" value="MCU6762371.1"/>
    <property type="molecule type" value="Genomic_DNA"/>
</dbReference>